<evidence type="ECO:0000256" key="1">
    <source>
        <dbReference type="SAM" id="MobiDB-lite"/>
    </source>
</evidence>
<evidence type="ECO:0000313" key="3">
    <source>
        <dbReference type="Proteomes" id="UP001551210"/>
    </source>
</evidence>
<proteinExistence type="predicted"/>
<reference evidence="2 3" key="1">
    <citation type="submission" date="2024-06" db="EMBL/GenBank/DDBJ databases">
        <title>The Natural Products Discovery Center: Release of the First 8490 Sequenced Strains for Exploring Actinobacteria Biosynthetic Diversity.</title>
        <authorList>
            <person name="Kalkreuter E."/>
            <person name="Kautsar S.A."/>
            <person name="Yang D."/>
            <person name="Bader C.D."/>
            <person name="Teijaro C.N."/>
            <person name="Fluegel L."/>
            <person name="Davis C.M."/>
            <person name="Simpson J.R."/>
            <person name="Lauterbach L."/>
            <person name="Steele A.D."/>
            <person name="Gui C."/>
            <person name="Meng S."/>
            <person name="Li G."/>
            <person name="Viehrig K."/>
            <person name="Ye F."/>
            <person name="Su P."/>
            <person name="Kiefer A.F."/>
            <person name="Nichols A."/>
            <person name="Cepeda A.J."/>
            <person name="Yan W."/>
            <person name="Fan B."/>
            <person name="Jiang Y."/>
            <person name="Adhikari A."/>
            <person name="Zheng C.-J."/>
            <person name="Schuster L."/>
            <person name="Cowan T.M."/>
            <person name="Smanski M.J."/>
            <person name="Chevrette M.G."/>
            <person name="De Carvalho L.P.S."/>
            <person name="Shen B."/>
        </authorList>
    </citation>
    <scope>NUCLEOTIDE SEQUENCE [LARGE SCALE GENOMIC DNA]</scope>
    <source>
        <strain evidence="2 3">NPDC045705</strain>
    </source>
</reference>
<feature type="compositionally biased region" description="Basic and acidic residues" evidence="1">
    <location>
        <begin position="40"/>
        <end position="52"/>
    </location>
</feature>
<feature type="region of interest" description="Disordered" evidence="1">
    <location>
        <begin position="40"/>
        <end position="72"/>
    </location>
</feature>
<evidence type="ECO:0008006" key="4">
    <source>
        <dbReference type="Google" id="ProtNLM"/>
    </source>
</evidence>
<dbReference type="Proteomes" id="UP001551210">
    <property type="component" value="Unassembled WGS sequence"/>
</dbReference>
<sequence>MTALPIGSYVVEIRTGRVGRVMGHEGPYVQIRPLGGGREWDVEPEEVREATSSERLSAATAHVNARSRGEVP</sequence>
<dbReference type="EMBL" id="JBEZAM010000068">
    <property type="protein sequence ID" value="MEU7297483.1"/>
    <property type="molecule type" value="Genomic_DNA"/>
</dbReference>
<comment type="caution">
    <text evidence="2">The sequence shown here is derived from an EMBL/GenBank/DDBJ whole genome shotgun (WGS) entry which is preliminary data.</text>
</comment>
<protein>
    <recommendedName>
        <fullName evidence="4">Secreted protein</fullName>
    </recommendedName>
</protein>
<keyword evidence="3" id="KW-1185">Reference proteome</keyword>
<gene>
    <name evidence="2" type="ORF">AB0A76_30530</name>
</gene>
<evidence type="ECO:0000313" key="2">
    <source>
        <dbReference type="EMBL" id="MEU7297483.1"/>
    </source>
</evidence>
<dbReference type="RefSeq" id="WP_359215031.1">
    <property type="nucleotide sequence ID" value="NZ_JBEZAM010000068.1"/>
</dbReference>
<name>A0ABV3D6Y4_STREX</name>
<accession>A0ABV3D6Y4</accession>
<organism evidence="2 3">
    <name type="scientific">Streptomyces exfoliatus</name>
    <name type="common">Streptomyces hydrogenans</name>
    <dbReference type="NCBI Taxonomy" id="1905"/>
    <lineage>
        <taxon>Bacteria</taxon>
        <taxon>Bacillati</taxon>
        <taxon>Actinomycetota</taxon>
        <taxon>Actinomycetes</taxon>
        <taxon>Kitasatosporales</taxon>
        <taxon>Streptomycetaceae</taxon>
        <taxon>Streptomyces</taxon>
    </lineage>
</organism>